<dbReference type="PATRIC" id="fig|1129794.4.peg.1476"/>
<evidence type="ECO:0000259" key="1">
    <source>
        <dbReference type="Pfam" id="PF00004"/>
    </source>
</evidence>
<dbReference type="SUPFAM" id="SSF52540">
    <property type="entry name" value="P-loop containing nucleoside triphosphate hydrolases"/>
    <property type="match status" value="1"/>
</dbReference>
<dbReference type="STRING" id="1129794.C427_1490"/>
<dbReference type="HOGENOM" id="CLU_1473863_0_0_6"/>
<dbReference type="KEGG" id="gps:C427_1490"/>
<evidence type="ECO:0000313" key="3">
    <source>
        <dbReference type="Proteomes" id="UP000011864"/>
    </source>
</evidence>
<name>K7AX48_9ALTE</name>
<reference evidence="2 3" key="1">
    <citation type="journal article" date="2013" name="Genome Announc.">
        <title>Complete Genome Sequence of Glaciecola psychrophila Strain 170T.</title>
        <authorList>
            <person name="Yin J."/>
            <person name="Chen J."/>
            <person name="Liu G."/>
            <person name="Yu Y."/>
            <person name="Song L."/>
            <person name="Wang X."/>
            <person name="Qu X."/>
        </authorList>
    </citation>
    <scope>NUCLEOTIDE SEQUENCE [LARGE SCALE GENOMIC DNA]</scope>
    <source>
        <strain evidence="2 3">170</strain>
    </source>
</reference>
<dbReference type="Gene3D" id="3.40.50.300">
    <property type="entry name" value="P-loop containing nucleotide triphosphate hydrolases"/>
    <property type="match status" value="1"/>
</dbReference>
<keyword evidence="3" id="KW-1185">Reference proteome</keyword>
<evidence type="ECO:0000313" key="2">
    <source>
        <dbReference type="EMBL" id="AGH43599.1"/>
    </source>
</evidence>
<dbReference type="eggNOG" id="COG0464">
    <property type="taxonomic scope" value="Bacteria"/>
</dbReference>
<organism evidence="2 3">
    <name type="scientific">Paraglaciecola psychrophila 170</name>
    <dbReference type="NCBI Taxonomy" id="1129794"/>
    <lineage>
        <taxon>Bacteria</taxon>
        <taxon>Pseudomonadati</taxon>
        <taxon>Pseudomonadota</taxon>
        <taxon>Gammaproteobacteria</taxon>
        <taxon>Alteromonadales</taxon>
        <taxon>Alteromonadaceae</taxon>
        <taxon>Paraglaciecola</taxon>
    </lineage>
</organism>
<dbReference type="Proteomes" id="UP000011864">
    <property type="component" value="Chromosome"/>
</dbReference>
<dbReference type="Pfam" id="PF00004">
    <property type="entry name" value="AAA"/>
    <property type="match status" value="1"/>
</dbReference>
<accession>K7AX48</accession>
<dbReference type="InterPro" id="IPR027417">
    <property type="entry name" value="P-loop_NTPase"/>
</dbReference>
<dbReference type="GO" id="GO:0005524">
    <property type="term" value="F:ATP binding"/>
    <property type="evidence" value="ECO:0007669"/>
    <property type="project" value="InterPro"/>
</dbReference>
<sequence length="183" mass="21013">MAITDYKTVFSEYHNGSTSFIHILSQPVATTRDAAINQDDTNKLKVASDKSAKKIDTKLVFYGKHTADKVMQLNQLAYHTKQPVCFIDCQRLVDRYVEETEKHLSKLVAQAETENWILFFDEADTLFSRGSKVKDAHHKYANQEISYIFKRLSQYPGLSILSISEKPTLHIIQHTIDSVITFR</sequence>
<dbReference type="GO" id="GO:0016887">
    <property type="term" value="F:ATP hydrolysis activity"/>
    <property type="evidence" value="ECO:0007669"/>
    <property type="project" value="InterPro"/>
</dbReference>
<dbReference type="RefSeq" id="WP_007642077.1">
    <property type="nucleotide sequence ID" value="NC_020514.1"/>
</dbReference>
<dbReference type="AlphaFoldDB" id="K7AX48"/>
<feature type="domain" description="ATPase AAA-type core" evidence="1">
    <location>
        <begin position="60"/>
        <end position="145"/>
    </location>
</feature>
<protein>
    <recommendedName>
        <fullName evidence="1">ATPase AAA-type core domain-containing protein</fullName>
    </recommendedName>
</protein>
<dbReference type="OrthoDB" id="9809379at2"/>
<dbReference type="EMBL" id="CP003837">
    <property type="protein sequence ID" value="AGH43599.1"/>
    <property type="molecule type" value="Genomic_DNA"/>
</dbReference>
<dbReference type="InterPro" id="IPR003959">
    <property type="entry name" value="ATPase_AAA_core"/>
</dbReference>
<gene>
    <name evidence="2" type="ORF">C427_1490</name>
</gene>
<proteinExistence type="predicted"/>